<dbReference type="GO" id="GO:0016491">
    <property type="term" value="F:oxidoreductase activity"/>
    <property type="evidence" value="ECO:0007669"/>
    <property type="project" value="UniProtKB-KW"/>
</dbReference>
<dbReference type="RefSeq" id="WP_035031667.1">
    <property type="nucleotide sequence ID" value="NZ_KK073905.1"/>
</dbReference>
<dbReference type="InterPro" id="IPR036291">
    <property type="entry name" value="NAD(P)-bd_dom_sf"/>
</dbReference>
<dbReference type="SMART" id="SM00822">
    <property type="entry name" value="PKS_KR"/>
    <property type="match status" value="1"/>
</dbReference>
<dbReference type="FunFam" id="3.40.50.720:FF:000084">
    <property type="entry name" value="Short-chain dehydrogenase reductase"/>
    <property type="match status" value="1"/>
</dbReference>
<dbReference type="Proteomes" id="UP000019849">
    <property type="component" value="Unassembled WGS sequence"/>
</dbReference>
<dbReference type="PATRIC" id="fig|69279.3.peg.4212"/>
<evidence type="ECO:0000313" key="4">
    <source>
        <dbReference type="EMBL" id="EXL02219.1"/>
    </source>
</evidence>
<gene>
    <name evidence="4" type="ORF">BG36_15740</name>
</gene>
<dbReference type="PANTHER" id="PTHR43669:SF3">
    <property type="entry name" value="ALCOHOL DEHYDROGENASE, PUTATIVE (AFU_ORTHOLOGUE AFUA_3G03445)-RELATED"/>
    <property type="match status" value="1"/>
</dbReference>
<proteinExistence type="inferred from homology"/>
<dbReference type="Gene3D" id="3.40.50.720">
    <property type="entry name" value="NAD(P)-binding Rossmann-like Domain"/>
    <property type="match status" value="1"/>
</dbReference>
<dbReference type="CDD" id="cd05233">
    <property type="entry name" value="SDR_c"/>
    <property type="match status" value="1"/>
</dbReference>
<name>A0A011SSR9_9HYPH</name>
<dbReference type="Pfam" id="PF13561">
    <property type="entry name" value="adh_short_C2"/>
    <property type="match status" value="1"/>
</dbReference>
<accession>A0A011SSR9</accession>
<dbReference type="InterPro" id="IPR057326">
    <property type="entry name" value="KR_dom"/>
</dbReference>
<protein>
    <submittedName>
        <fullName evidence="4">Oxidoreductase</fullName>
    </submittedName>
</protein>
<dbReference type="STRING" id="69279.BG36_15740"/>
<dbReference type="PRINTS" id="PR00081">
    <property type="entry name" value="GDHRDH"/>
</dbReference>
<organism evidence="4 5">
    <name type="scientific">Aquamicrobium defluvii</name>
    <dbReference type="NCBI Taxonomy" id="69279"/>
    <lineage>
        <taxon>Bacteria</taxon>
        <taxon>Pseudomonadati</taxon>
        <taxon>Pseudomonadota</taxon>
        <taxon>Alphaproteobacteria</taxon>
        <taxon>Hyphomicrobiales</taxon>
        <taxon>Phyllobacteriaceae</taxon>
        <taxon>Aquamicrobium</taxon>
    </lineage>
</organism>
<dbReference type="EMBL" id="JENY01000033">
    <property type="protein sequence ID" value="EXL02219.1"/>
    <property type="molecule type" value="Genomic_DNA"/>
</dbReference>
<keyword evidence="2" id="KW-0560">Oxidoreductase</keyword>
<feature type="domain" description="Ketoreductase" evidence="3">
    <location>
        <begin position="5"/>
        <end position="208"/>
    </location>
</feature>
<dbReference type="eggNOG" id="COG1028">
    <property type="taxonomic scope" value="Bacteria"/>
</dbReference>
<evidence type="ECO:0000256" key="1">
    <source>
        <dbReference type="ARBA" id="ARBA00006484"/>
    </source>
</evidence>
<dbReference type="PANTHER" id="PTHR43669">
    <property type="entry name" value="5-KETO-D-GLUCONATE 5-REDUCTASE"/>
    <property type="match status" value="1"/>
</dbReference>
<evidence type="ECO:0000256" key="2">
    <source>
        <dbReference type="ARBA" id="ARBA00023002"/>
    </source>
</evidence>
<evidence type="ECO:0000259" key="3">
    <source>
        <dbReference type="SMART" id="SM00822"/>
    </source>
</evidence>
<dbReference type="PRINTS" id="PR00080">
    <property type="entry name" value="SDRFAMILY"/>
</dbReference>
<dbReference type="HOGENOM" id="CLU_010194_1_0_5"/>
<comment type="similarity">
    <text evidence="1">Belongs to the short-chain dehydrogenases/reductases (SDR) family.</text>
</comment>
<reference evidence="4 5" key="1">
    <citation type="submission" date="2014-02" db="EMBL/GenBank/DDBJ databases">
        <title>Aquamicrobium defluvii Genome sequencing.</title>
        <authorList>
            <person name="Wang X."/>
        </authorList>
    </citation>
    <scope>NUCLEOTIDE SEQUENCE [LARGE SCALE GENOMIC DNA]</scope>
    <source>
        <strain evidence="4 5">W13Z1</strain>
    </source>
</reference>
<dbReference type="SUPFAM" id="SSF51735">
    <property type="entry name" value="NAD(P)-binding Rossmann-fold domains"/>
    <property type="match status" value="1"/>
</dbReference>
<comment type="caution">
    <text evidence="4">The sequence shown here is derived from an EMBL/GenBank/DDBJ whole genome shotgun (WGS) entry which is preliminary data.</text>
</comment>
<sequence>MSSAKTVVITGSTSGIGKAIALRYARDGANVIISGRNGERGAAVANKVRELGGQALYVPTELSDPASIEAMAEQAAKAFGPVDILVNAGGILQSGKAVLEQTLEEHQALWDVNYLGTLLACQVFGRAMKEHGKGAIMNIGSLASLAPLSLPAYTPGKAAVWSLTQILAAELGPFGIRVNAVAPGYTLSDGLKEKIRLGQRDPEAIKETTALRAFVKPEDVAEAVRFLCSDMATSITGAILPIDAGWLVHAPYASYKQGNPIRPLDKSSLQEDG</sequence>
<evidence type="ECO:0000313" key="5">
    <source>
        <dbReference type="Proteomes" id="UP000019849"/>
    </source>
</evidence>
<dbReference type="InterPro" id="IPR002347">
    <property type="entry name" value="SDR_fam"/>
</dbReference>
<dbReference type="AlphaFoldDB" id="A0A011SSR9"/>